<protein>
    <submittedName>
        <fullName evidence="1">Uncharacterized protein</fullName>
    </submittedName>
</protein>
<comment type="caution">
    <text evidence="1">The sequence shown here is derived from an EMBL/GenBank/DDBJ whole genome shotgun (WGS) entry which is preliminary data.</text>
</comment>
<dbReference type="EMBL" id="QKWP01000226">
    <property type="protein sequence ID" value="RIB24192.1"/>
    <property type="molecule type" value="Genomic_DNA"/>
</dbReference>
<organism evidence="1 2">
    <name type="scientific">Gigaspora rosea</name>
    <dbReference type="NCBI Taxonomy" id="44941"/>
    <lineage>
        <taxon>Eukaryota</taxon>
        <taxon>Fungi</taxon>
        <taxon>Fungi incertae sedis</taxon>
        <taxon>Mucoromycota</taxon>
        <taxon>Glomeromycotina</taxon>
        <taxon>Glomeromycetes</taxon>
        <taxon>Diversisporales</taxon>
        <taxon>Gigasporaceae</taxon>
        <taxon>Gigaspora</taxon>
    </lineage>
</organism>
<dbReference type="AlphaFoldDB" id="A0A397VQI1"/>
<evidence type="ECO:0000313" key="1">
    <source>
        <dbReference type="EMBL" id="RIB24192.1"/>
    </source>
</evidence>
<keyword evidence="2" id="KW-1185">Reference proteome</keyword>
<gene>
    <name evidence="1" type="ORF">C2G38_1958227</name>
</gene>
<dbReference type="OrthoDB" id="2391219at2759"/>
<evidence type="ECO:0000313" key="2">
    <source>
        <dbReference type="Proteomes" id="UP000266673"/>
    </source>
</evidence>
<feature type="non-terminal residue" evidence="1">
    <location>
        <position position="1"/>
    </location>
</feature>
<reference evidence="1 2" key="1">
    <citation type="submission" date="2018-06" db="EMBL/GenBank/DDBJ databases">
        <title>Comparative genomics reveals the genomic features of Rhizophagus irregularis, R. cerebriforme, R. diaphanum and Gigaspora rosea, and their symbiotic lifestyle signature.</title>
        <authorList>
            <person name="Morin E."/>
            <person name="San Clemente H."/>
            <person name="Chen E.C.H."/>
            <person name="De La Providencia I."/>
            <person name="Hainaut M."/>
            <person name="Kuo A."/>
            <person name="Kohler A."/>
            <person name="Murat C."/>
            <person name="Tang N."/>
            <person name="Roy S."/>
            <person name="Loubradou J."/>
            <person name="Henrissat B."/>
            <person name="Grigoriev I.V."/>
            <person name="Corradi N."/>
            <person name="Roux C."/>
            <person name="Martin F.M."/>
        </authorList>
    </citation>
    <scope>NUCLEOTIDE SEQUENCE [LARGE SCALE GENOMIC DNA]</scope>
    <source>
        <strain evidence="1 2">DAOM 194757</strain>
    </source>
</reference>
<name>A0A397VQI1_9GLOM</name>
<dbReference type="Proteomes" id="UP000266673">
    <property type="component" value="Unassembled WGS sequence"/>
</dbReference>
<accession>A0A397VQI1</accession>
<proteinExistence type="predicted"/>
<sequence>ISSEEAWEKLLQADKERDIDDFKEAFEEYAKATPEETFQSIEKKLRVANCTGRIIALREGIPLTKCLIDLQGNIGKRYVVTIIMGSPDRLPRTAGSRAMNEEENLEWLANAGFMRDDHEPACFNCRGKGHITKYIQSNIIILFV</sequence>